<dbReference type="EMBL" id="SJPK01000003">
    <property type="protein sequence ID" value="TWT73301.1"/>
    <property type="molecule type" value="Genomic_DNA"/>
</dbReference>
<organism evidence="2 3">
    <name type="scientific">Allorhodopirellula solitaria</name>
    <dbReference type="NCBI Taxonomy" id="2527987"/>
    <lineage>
        <taxon>Bacteria</taxon>
        <taxon>Pseudomonadati</taxon>
        <taxon>Planctomycetota</taxon>
        <taxon>Planctomycetia</taxon>
        <taxon>Pirellulales</taxon>
        <taxon>Pirellulaceae</taxon>
        <taxon>Allorhodopirellula</taxon>
    </lineage>
</organism>
<proteinExistence type="predicted"/>
<evidence type="ECO:0000313" key="3">
    <source>
        <dbReference type="Proteomes" id="UP000318053"/>
    </source>
</evidence>
<gene>
    <name evidence="2" type="ORF">CA85_17690</name>
</gene>
<evidence type="ECO:0000256" key="1">
    <source>
        <dbReference type="SAM" id="MobiDB-lite"/>
    </source>
</evidence>
<dbReference type="Proteomes" id="UP000318053">
    <property type="component" value="Unassembled WGS sequence"/>
</dbReference>
<accession>A0A5C5YFN8</accession>
<feature type="region of interest" description="Disordered" evidence="1">
    <location>
        <begin position="1"/>
        <end position="32"/>
    </location>
</feature>
<dbReference type="AlphaFoldDB" id="A0A5C5YFN8"/>
<evidence type="ECO:0000313" key="2">
    <source>
        <dbReference type="EMBL" id="TWT73301.1"/>
    </source>
</evidence>
<sequence length="59" mass="6690">MQPWFSLRKSKDSSPQKGPSRVRSGKSDGNGESTYTLFFCLRKSLTAIFQKSNQALMLF</sequence>
<name>A0A5C5YFN8_9BACT</name>
<reference evidence="2 3" key="1">
    <citation type="submission" date="2019-02" db="EMBL/GenBank/DDBJ databases">
        <title>Deep-cultivation of Planctomycetes and their phenomic and genomic characterization uncovers novel biology.</title>
        <authorList>
            <person name="Wiegand S."/>
            <person name="Jogler M."/>
            <person name="Boedeker C."/>
            <person name="Pinto D."/>
            <person name="Vollmers J."/>
            <person name="Rivas-Marin E."/>
            <person name="Kohn T."/>
            <person name="Peeters S.H."/>
            <person name="Heuer A."/>
            <person name="Rast P."/>
            <person name="Oberbeckmann S."/>
            <person name="Bunk B."/>
            <person name="Jeske O."/>
            <person name="Meyerdierks A."/>
            <person name="Storesund J.E."/>
            <person name="Kallscheuer N."/>
            <person name="Luecker S."/>
            <person name="Lage O.M."/>
            <person name="Pohl T."/>
            <person name="Merkel B.J."/>
            <person name="Hornburger P."/>
            <person name="Mueller R.-W."/>
            <person name="Bruemmer F."/>
            <person name="Labrenz M."/>
            <person name="Spormann A.M."/>
            <person name="Op Den Camp H."/>
            <person name="Overmann J."/>
            <person name="Amann R."/>
            <person name="Jetten M.S.M."/>
            <person name="Mascher T."/>
            <person name="Medema M.H."/>
            <person name="Devos D.P."/>
            <person name="Kaster A.-K."/>
            <person name="Ovreas L."/>
            <person name="Rohde M."/>
            <person name="Galperin M.Y."/>
            <person name="Jogler C."/>
        </authorList>
    </citation>
    <scope>NUCLEOTIDE SEQUENCE [LARGE SCALE GENOMIC DNA]</scope>
    <source>
        <strain evidence="2 3">CA85</strain>
    </source>
</reference>
<comment type="caution">
    <text evidence="2">The sequence shown here is derived from an EMBL/GenBank/DDBJ whole genome shotgun (WGS) entry which is preliminary data.</text>
</comment>
<protein>
    <submittedName>
        <fullName evidence="2">Uncharacterized protein</fullName>
    </submittedName>
</protein>
<keyword evidence="3" id="KW-1185">Reference proteome</keyword>